<evidence type="ECO:0000313" key="2">
    <source>
        <dbReference type="Proteomes" id="UP000019140"/>
    </source>
</evidence>
<dbReference type="PANTHER" id="PTHR34613:SF1">
    <property type="entry name" value="SLL6017 PROTEIN"/>
    <property type="match status" value="1"/>
</dbReference>
<evidence type="ECO:0008006" key="3">
    <source>
        <dbReference type="Google" id="ProtNLM"/>
    </source>
</evidence>
<dbReference type="Proteomes" id="UP000019140">
    <property type="component" value="Unassembled WGS sequence"/>
</dbReference>
<feature type="non-terminal residue" evidence="1">
    <location>
        <position position="190"/>
    </location>
</feature>
<keyword evidence="2" id="KW-1185">Reference proteome</keyword>
<evidence type="ECO:0000313" key="1">
    <source>
        <dbReference type="EMBL" id="ETX01073.1"/>
    </source>
</evidence>
<organism evidence="1 2">
    <name type="scientific">Candidatus Entotheonella gemina</name>
    <dbReference type="NCBI Taxonomy" id="1429439"/>
    <lineage>
        <taxon>Bacteria</taxon>
        <taxon>Pseudomonadati</taxon>
        <taxon>Nitrospinota/Tectimicrobiota group</taxon>
        <taxon>Candidatus Tectimicrobiota</taxon>
        <taxon>Candidatus Entotheonellia</taxon>
        <taxon>Candidatus Entotheonellales</taxon>
        <taxon>Candidatus Entotheonellaceae</taxon>
        <taxon>Candidatus Entotheonella</taxon>
    </lineage>
</organism>
<dbReference type="EMBL" id="AZHX01001661">
    <property type="protein sequence ID" value="ETX01073.1"/>
    <property type="molecule type" value="Genomic_DNA"/>
</dbReference>
<proteinExistence type="predicted"/>
<dbReference type="AlphaFoldDB" id="W4LSW5"/>
<accession>W4LSW5</accession>
<gene>
    <name evidence="1" type="ORF">ETSY2_37885</name>
</gene>
<dbReference type="PANTHER" id="PTHR34613">
    <property type="entry name" value="SLL0800 PROTEIN"/>
    <property type="match status" value="1"/>
</dbReference>
<name>W4LSW5_9BACT</name>
<reference evidence="1 2" key="1">
    <citation type="journal article" date="2014" name="Nature">
        <title>An environmental bacterial taxon with a large and distinct metabolic repertoire.</title>
        <authorList>
            <person name="Wilson M.C."/>
            <person name="Mori T."/>
            <person name="Ruckert C."/>
            <person name="Uria A.R."/>
            <person name="Helf M.J."/>
            <person name="Takada K."/>
            <person name="Gernert C."/>
            <person name="Steffens U.A."/>
            <person name="Heycke N."/>
            <person name="Schmitt S."/>
            <person name="Rinke C."/>
            <person name="Helfrich E.J."/>
            <person name="Brachmann A.O."/>
            <person name="Gurgui C."/>
            <person name="Wakimoto T."/>
            <person name="Kracht M."/>
            <person name="Crusemann M."/>
            <person name="Hentschel U."/>
            <person name="Abe I."/>
            <person name="Matsunaga S."/>
            <person name="Kalinowski J."/>
            <person name="Takeyama H."/>
            <person name="Piel J."/>
        </authorList>
    </citation>
    <scope>NUCLEOTIDE SEQUENCE [LARGE SCALE GENOMIC DNA]</scope>
    <source>
        <strain evidence="2">TSY2</strain>
    </source>
</reference>
<dbReference type="HOGENOM" id="CLU_1430797_0_0_7"/>
<comment type="caution">
    <text evidence="1">The sequence shown here is derived from an EMBL/GenBank/DDBJ whole genome shotgun (WGS) entry which is preliminary data.</text>
</comment>
<protein>
    <recommendedName>
        <fullName evidence="3">Transposase (putative) YhgA-like domain-containing protein</fullName>
    </recommendedName>
</protein>
<sequence length="190" mass="21461">MAETDGPLKRLVSQFSTEFAAWLLSANVRQTRSLNTDLPGTPVAADQVFRVTLTSGQEVLLHIEFQGRRSRQPMPWRMLDYMTRLAAQHRLAMRSVVLYVGRGAGVNDNGTHQVEGVDDLPALSWRYRVIRLWQMSAQDVLALGSPALLALVGQTRIEQPEVIFPEVISRLRRVPEAERRSRLLTEMGAR</sequence>